<organism evidence="1 2">
    <name type="scientific">Intoshia linei</name>
    <dbReference type="NCBI Taxonomy" id="1819745"/>
    <lineage>
        <taxon>Eukaryota</taxon>
        <taxon>Metazoa</taxon>
        <taxon>Spiralia</taxon>
        <taxon>Lophotrochozoa</taxon>
        <taxon>Mesozoa</taxon>
        <taxon>Orthonectida</taxon>
        <taxon>Rhopaluridae</taxon>
        <taxon>Intoshia</taxon>
    </lineage>
</organism>
<proteinExistence type="predicted"/>
<accession>A0A177AWG5</accession>
<keyword evidence="2" id="KW-1185">Reference proteome</keyword>
<comment type="caution">
    <text evidence="1">The sequence shown here is derived from an EMBL/GenBank/DDBJ whole genome shotgun (WGS) entry which is preliminary data.</text>
</comment>
<name>A0A177AWG5_9BILA</name>
<evidence type="ECO:0000313" key="1">
    <source>
        <dbReference type="EMBL" id="OAF65713.1"/>
    </source>
</evidence>
<protein>
    <submittedName>
        <fullName evidence="1">Uncharacterized protein</fullName>
    </submittedName>
</protein>
<dbReference type="OrthoDB" id="6118340at2759"/>
<sequence>MGDRGTLSLREAVKKVIETLRHLLRYGDTKTLKSHGTFHCQQYNTKKIQNGIMLRHSNNKMPRVSIGDSVTIPIPAVDRTRGEFYNILTKIVDINEHGQLKLGNRAGLLKDNYEVSAVTKCSSIFEVSTSFKYNLQNLRNIASQLEMVKDSLNVPVKKM</sequence>
<evidence type="ECO:0000313" key="2">
    <source>
        <dbReference type="Proteomes" id="UP000078046"/>
    </source>
</evidence>
<dbReference type="EMBL" id="LWCA01001177">
    <property type="protein sequence ID" value="OAF65713.1"/>
    <property type="molecule type" value="Genomic_DNA"/>
</dbReference>
<dbReference type="AlphaFoldDB" id="A0A177AWG5"/>
<gene>
    <name evidence="1" type="ORF">A3Q56_06557</name>
</gene>
<dbReference type="Proteomes" id="UP000078046">
    <property type="component" value="Unassembled WGS sequence"/>
</dbReference>
<reference evidence="1 2" key="1">
    <citation type="submission" date="2016-04" db="EMBL/GenBank/DDBJ databases">
        <title>The genome of Intoshia linei affirms orthonectids as highly simplified spiralians.</title>
        <authorList>
            <person name="Mikhailov K.V."/>
            <person name="Slusarev G.S."/>
            <person name="Nikitin M.A."/>
            <person name="Logacheva M.D."/>
            <person name="Penin A."/>
            <person name="Aleoshin V."/>
            <person name="Panchin Y.V."/>
        </authorList>
    </citation>
    <scope>NUCLEOTIDE SEQUENCE [LARGE SCALE GENOMIC DNA]</scope>
    <source>
        <strain evidence="1">Intl2013</strain>
        <tissue evidence="1">Whole animal</tissue>
    </source>
</reference>